<dbReference type="HOGENOM" id="CLU_808539_0_0_9"/>
<protein>
    <recommendedName>
        <fullName evidence="3">DnaB/C C-terminal domain-containing protein</fullName>
    </recommendedName>
</protein>
<feature type="region of interest" description="Disordered" evidence="2">
    <location>
        <begin position="105"/>
        <end position="176"/>
    </location>
</feature>
<dbReference type="Proteomes" id="UP000006620">
    <property type="component" value="Chromosome"/>
</dbReference>
<dbReference type="Gene3D" id="1.10.10.630">
    <property type="entry name" value="DnaD domain-like"/>
    <property type="match status" value="1"/>
</dbReference>
<dbReference type="PATRIC" id="fig|1036673.3.peg.1043"/>
<evidence type="ECO:0000256" key="1">
    <source>
        <dbReference type="ARBA" id="ARBA00093462"/>
    </source>
</evidence>
<evidence type="ECO:0000313" key="4">
    <source>
        <dbReference type="EMBL" id="AEI39765.1"/>
    </source>
</evidence>
<dbReference type="Pfam" id="PF07261">
    <property type="entry name" value="DnaB_2"/>
    <property type="match status" value="1"/>
</dbReference>
<dbReference type="InterPro" id="IPR006343">
    <property type="entry name" value="DnaB/C_C"/>
</dbReference>
<dbReference type="AlphaFoldDB" id="F8FF65"/>
<proteinExistence type="inferred from homology"/>
<reference evidence="4 5" key="2">
    <citation type="journal article" date="2013" name="Genome Announc.">
        <title>Genome Sequence of Growth-Improving Paenibacillus mucilaginosus Strain KNP414.</title>
        <authorList>
            <person name="Lu J.J."/>
            <person name="Wang J.F."/>
            <person name="Hu X.F."/>
        </authorList>
    </citation>
    <scope>NUCLEOTIDE SEQUENCE [LARGE SCALE GENOMIC DNA]</scope>
    <source>
        <strain evidence="4 5">KNP414</strain>
    </source>
</reference>
<accession>F8FF65</accession>
<gene>
    <name evidence="4" type="ordered locus">KNP414_01198</name>
</gene>
<feature type="compositionally biased region" description="Polar residues" evidence="2">
    <location>
        <begin position="138"/>
        <end position="152"/>
    </location>
</feature>
<dbReference type="KEGG" id="pms:KNP414_01198"/>
<dbReference type="InterPro" id="IPR034829">
    <property type="entry name" value="DnaD-like_sf"/>
</dbReference>
<dbReference type="EMBL" id="CP002869">
    <property type="protein sequence ID" value="AEI39765.1"/>
    <property type="molecule type" value="Genomic_DNA"/>
</dbReference>
<organism evidence="4 5">
    <name type="scientific">Paenibacillus mucilaginosus (strain KNP414)</name>
    <dbReference type="NCBI Taxonomy" id="1036673"/>
    <lineage>
        <taxon>Bacteria</taxon>
        <taxon>Bacillati</taxon>
        <taxon>Bacillota</taxon>
        <taxon>Bacilli</taxon>
        <taxon>Bacillales</taxon>
        <taxon>Paenibacillaceae</taxon>
        <taxon>Paenibacillus</taxon>
    </lineage>
</organism>
<evidence type="ECO:0000256" key="2">
    <source>
        <dbReference type="SAM" id="MobiDB-lite"/>
    </source>
</evidence>
<name>F8FF65_PAEMK</name>
<feature type="region of interest" description="Disordered" evidence="2">
    <location>
        <begin position="254"/>
        <end position="298"/>
    </location>
</feature>
<feature type="domain" description="DnaB/C C-terminal" evidence="3">
    <location>
        <begin position="209"/>
        <end position="264"/>
    </location>
</feature>
<evidence type="ECO:0000259" key="3">
    <source>
        <dbReference type="Pfam" id="PF07261"/>
    </source>
</evidence>
<evidence type="ECO:0000313" key="5">
    <source>
        <dbReference type="Proteomes" id="UP000006620"/>
    </source>
</evidence>
<reference evidence="5" key="1">
    <citation type="submission" date="2011-06" db="EMBL/GenBank/DDBJ databases">
        <title>Complete genome sequence of Paenibacillus mucilaginosus KNP414.</title>
        <authorList>
            <person name="Wang J."/>
            <person name="Hu S."/>
            <person name="Hu X."/>
            <person name="Zhang B."/>
            <person name="Dong D."/>
            <person name="Zhang S."/>
            <person name="Zhao K."/>
            <person name="Wu D."/>
        </authorList>
    </citation>
    <scope>NUCLEOTIDE SEQUENCE [LARGE SCALE GENOMIC DNA]</scope>
    <source>
        <strain evidence="5">KNP414</strain>
    </source>
</reference>
<comment type="similarity">
    <text evidence="1">Belongs to the DnaB/DnaD family.</text>
</comment>
<sequence length="343" mass="38825">MWIESHQELARHPKTKKLARKLRVTVPAAIGHLHLLWWWALDFAPDGNLSRYDREDIAEAAMSEAEADDFIHALTESGWVDEDETSGELRLHDWYDYAGRLLEKREEDRERKRKSRRASKDVRVTSDGQSEDGARTVPNRTVHNNTLPNQTEPTEEDDDPGTSQEQAASEVGAVPSPKASAATAFAQSILDVYVTVFGNLSMPPLISGFIVKLIDKGHPEEFVKELLLEAGESSNGKPNIRFLETIAERWEREGIGTREEAKRKKQQATSSSRNAARTPRSKPHLPMAGTTQPPQMLTREAFRETRDMARTMDKLAPMTDKEFEDAWIQYETKWRTKHAPAAG</sequence>
<dbReference type="RefSeq" id="WP_013914927.1">
    <property type="nucleotide sequence ID" value="NC_015690.1"/>
</dbReference>